<dbReference type="EMBL" id="JAPDNT010000006">
    <property type="protein sequence ID" value="MCW3475126.1"/>
    <property type="molecule type" value="Genomic_DNA"/>
</dbReference>
<evidence type="ECO:0000256" key="1">
    <source>
        <dbReference type="ARBA" id="ARBA00005104"/>
    </source>
</evidence>
<dbReference type="SUPFAM" id="SSF53597">
    <property type="entry name" value="Dihydrofolate reductase-like"/>
    <property type="match status" value="1"/>
</dbReference>
<accession>A0AA42CFP0</accession>
<dbReference type="InterPro" id="IPR050765">
    <property type="entry name" value="Riboflavin_Biosynth_HTPR"/>
</dbReference>
<evidence type="ECO:0000256" key="2">
    <source>
        <dbReference type="ARBA" id="ARBA00022857"/>
    </source>
</evidence>
<comment type="caution">
    <text evidence="5">The sequence shown here is derived from an EMBL/GenBank/DDBJ whole genome shotgun (WGS) entry which is preliminary data.</text>
</comment>
<gene>
    <name evidence="5" type="ORF">OL599_11140</name>
</gene>
<reference evidence="5" key="1">
    <citation type="submission" date="2022-09" db="EMBL/GenBank/DDBJ databases">
        <title>Rhodovastum sp. nov. RN2-1 isolated from soil in Seongnam, South Korea.</title>
        <authorList>
            <person name="Le N.T."/>
        </authorList>
    </citation>
    <scope>NUCLEOTIDE SEQUENCE</scope>
    <source>
        <strain evidence="5">RN2-1</strain>
    </source>
</reference>
<keyword evidence="6" id="KW-1185">Reference proteome</keyword>
<dbReference type="InterPro" id="IPR002734">
    <property type="entry name" value="RibDG_C"/>
</dbReference>
<protein>
    <submittedName>
        <fullName evidence="5">RibD family protein</fullName>
    </submittedName>
</protein>
<dbReference type="GO" id="GO:0008703">
    <property type="term" value="F:5-amino-6-(5-phosphoribosylamino)uracil reductase activity"/>
    <property type="evidence" value="ECO:0007669"/>
    <property type="project" value="InterPro"/>
</dbReference>
<evidence type="ECO:0000313" key="5">
    <source>
        <dbReference type="EMBL" id="MCW3475126.1"/>
    </source>
</evidence>
<dbReference type="RefSeq" id="WP_264713816.1">
    <property type="nucleotide sequence ID" value="NZ_JAPDNT010000006.1"/>
</dbReference>
<dbReference type="InterPro" id="IPR024072">
    <property type="entry name" value="DHFR-like_dom_sf"/>
</dbReference>
<dbReference type="Gene3D" id="3.40.430.10">
    <property type="entry name" value="Dihydrofolate Reductase, subunit A"/>
    <property type="match status" value="1"/>
</dbReference>
<feature type="domain" description="Bacterial bifunctional deaminase-reductase C-terminal" evidence="4">
    <location>
        <begin position="55"/>
        <end position="241"/>
    </location>
</feature>
<reference evidence="5" key="2">
    <citation type="submission" date="2022-10" db="EMBL/GenBank/DDBJ databases">
        <authorList>
            <person name="Trinh H.N."/>
        </authorList>
    </citation>
    <scope>NUCLEOTIDE SEQUENCE</scope>
    <source>
        <strain evidence="5">RN2-1</strain>
    </source>
</reference>
<proteinExistence type="predicted"/>
<name>A0AA42CFP0_9PROT</name>
<dbReference type="GO" id="GO:0009231">
    <property type="term" value="P:riboflavin biosynthetic process"/>
    <property type="evidence" value="ECO:0007669"/>
    <property type="project" value="InterPro"/>
</dbReference>
<keyword evidence="2" id="KW-0521">NADP</keyword>
<dbReference type="AlphaFoldDB" id="A0AA42CFP0"/>
<dbReference type="Pfam" id="PF01872">
    <property type="entry name" value="RibD_C"/>
    <property type="match status" value="1"/>
</dbReference>
<dbReference type="PANTHER" id="PTHR38011:SF7">
    <property type="entry name" value="2,5-DIAMINO-6-RIBOSYLAMINO-4(3H)-PYRIMIDINONE 5'-PHOSPHATE REDUCTASE"/>
    <property type="match status" value="1"/>
</dbReference>
<evidence type="ECO:0000313" key="6">
    <source>
        <dbReference type="Proteomes" id="UP001165679"/>
    </source>
</evidence>
<dbReference type="PANTHER" id="PTHR38011">
    <property type="entry name" value="DIHYDROFOLATE REDUCTASE FAMILY PROTEIN (AFU_ORTHOLOGUE AFUA_8G06820)"/>
    <property type="match status" value="1"/>
</dbReference>
<evidence type="ECO:0000256" key="3">
    <source>
        <dbReference type="ARBA" id="ARBA00023002"/>
    </source>
</evidence>
<comment type="pathway">
    <text evidence="1">Cofactor biosynthesis; riboflavin biosynthesis.</text>
</comment>
<keyword evidence="3" id="KW-0560">Oxidoreductase</keyword>
<organism evidence="5 6">
    <name type="scientific">Limobrevibacterium gyesilva</name>
    <dbReference type="NCBI Taxonomy" id="2991712"/>
    <lineage>
        <taxon>Bacteria</taxon>
        <taxon>Pseudomonadati</taxon>
        <taxon>Pseudomonadota</taxon>
        <taxon>Alphaproteobacteria</taxon>
        <taxon>Acetobacterales</taxon>
        <taxon>Acetobacteraceae</taxon>
        <taxon>Limobrevibacterium</taxon>
    </lineage>
</organism>
<sequence>MDTDRTDTIRAQGKIDDAGWQRILSRDPAAVAAAPLYAPLLASPDAADECFVLGRIAQTLDGRIATPSGTSFWISGQQDILHTHRLRALFDAVLVGAATVRADDPLLTTRLCQGPSPVRVVVDADRRLDDGYRVFRGGPATLLLCAEDADGPTRLGTAEVVRLPRAAGGGLDPGAVVAALRARGVRRIFIEGGGVTVSRFLAAGVLDRLHVTVAPLLLGCGIPAFTLPGVSRPEDGIRLNWTLHRLGDDLLLDIALKAARR</sequence>
<evidence type="ECO:0000259" key="4">
    <source>
        <dbReference type="Pfam" id="PF01872"/>
    </source>
</evidence>
<dbReference type="Proteomes" id="UP001165679">
    <property type="component" value="Unassembled WGS sequence"/>
</dbReference>